<dbReference type="PROSITE" id="PS00455">
    <property type="entry name" value="AMP_BINDING"/>
    <property type="match status" value="1"/>
</dbReference>
<evidence type="ECO:0000256" key="2">
    <source>
        <dbReference type="ARBA" id="ARBA00022598"/>
    </source>
</evidence>
<accession>A0A4Q9V285</accession>
<evidence type="ECO:0000313" key="6">
    <source>
        <dbReference type="Proteomes" id="UP000293036"/>
    </source>
</evidence>
<dbReference type="GO" id="GO:0031956">
    <property type="term" value="F:medium-chain fatty acid-CoA ligase activity"/>
    <property type="evidence" value="ECO:0007669"/>
    <property type="project" value="TreeGrafter"/>
</dbReference>
<protein>
    <submittedName>
        <fullName evidence="5">ATP-dependent acyl-CoA ligase</fullName>
    </submittedName>
</protein>
<sequence length="527" mass="58446">MTENMTMREVWAHQCASYSGKEFLVFEDPDTGQVLTYTYAQFDVITSRLSHTLRKCGVNFADRVLVLLGNSVEFVAMHLALGKIGAVLVPMNETSSAAELAHCVELTRPKLLVTIAELKQALGDMSSDFPVLHSCLERALLLSVDEQGDVYAAPETYQDKGTTASSPLGMESAVGELESVPAHEELAEIMMTSGTTSEPKGVMLTQHNYVFSGRYVNWELAMTSRDRYATAMAVSHVNFQLSALLPVITAGCTLVLIKRYSAKSFWGSVRRHRATLVQSMAMMVRTMLRQPLDKDESMHCVREVHYFLPLQDHEKTAFEQRFGVQLLNNYGSTESLVGVITDYPQGDRNWPSIGKPGPGYQVEIRNDSGVAVPEGECGTLWIHGEPGKTLMAGYWNDPRATAQVMADCWYNSGDLARVDSRGWFYYLGRRSELIKRAGENISALEVERVLAQCPGVNEVCVVGVPDPIRDEAVKAVVVKDADAMLSSQDVIEFASKQLSYFKVPTVVTFVDELPRGQYGKVQRKLLK</sequence>
<gene>
    <name evidence="5" type="ORF">EZJ44_00845</name>
</gene>
<name>A0A4Q9V285_9ACTO</name>
<dbReference type="AlphaFoldDB" id="A0A4Q9V285"/>
<keyword evidence="2 5" id="KW-0436">Ligase</keyword>
<evidence type="ECO:0000313" key="5">
    <source>
        <dbReference type="EMBL" id="TBW23720.1"/>
    </source>
</evidence>
<proteinExistence type="inferred from homology"/>
<dbReference type="InterPro" id="IPR000873">
    <property type="entry name" value="AMP-dep_synth/lig_dom"/>
</dbReference>
<comment type="similarity">
    <text evidence="1">Belongs to the ATP-dependent AMP-binding enzyme family.</text>
</comment>
<dbReference type="GO" id="GO:0006631">
    <property type="term" value="P:fatty acid metabolic process"/>
    <property type="evidence" value="ECO:0007669"/>
    <property type="project" value="TreeGrafter"/>
</dbReference>
<dbReference type="Pfam" id="PF13193">
    <property type="entry name" value="AMP-binding_C"/>
    <property type="match status" value="1"/>
</dbReference>
<evidence type="ECO:0000256" key="1">
    <source>
        <dbReference type="ARBA" id="ARBA00006432"/>
    </source>
</evidence>
<dbReference type="InterPro" id="IPR045851">
    <property type="entry name" value="AMP-bd_C_sf"/>
</dbReference>
<dbReference type="InterPro" id="IPR025110">
    <property type="entry name" value="AMP-bd_C"/>
</dbReference>
<dbReference type="Gene3D" id="3.30.300.30">
    <property type="match status" value="1"/>
</dbReference>
<dbReference type="PANTHER" id="PTHR43201">
    <property type="entry name" value="ACYL-COA SYNTHETASE"/>
    <property type="match status" value="1"/>
</dbReference>
<dbReference type="EMBL" id="SJDT01000001">
    <property type="protein sequence ID" value="TBW23720.1"/>
    <property type="molecule type" value="Genomic_DNA"/>
</dbReference>
<organism evidence="5 6">
    <name type="scientific">Arcanobacterium bovis</name>
    <dbReference type="NCBI Taxonomy" id="2529275"/>
    <lineage>
        <taxon>Bacteria</taxon>
        <taxon>Bacillati</taxon>
        <taxon>Actinomycetota</taxon>
        <taxon>Actinomycetes</taxon>
        <taxon>Actinomycetales</taxon>
        <taxon>Actinomycetaceae</taxon>
        <taxon>Arcanobacterium</taxon>
    </lineage>
</organism>
<dbReference type="Proteomes" id="UP000293036">
    <property type="component" value="Unassembled WGS sequence"/>
</dbReference>
<evidence type="ECO:0000259" key="3">
    <source>
        <dbReference type="Pfam" id="PF00501"/>
    </source>
</evidence>
<dbReference type="SUPFAM" id="SSF56801">
    <property type="entry name" value="Acetyl-CoA synthetase-like"/>
    <property type="match status" value="1"/>
</dbReference>
<dbReference type="PANTHER" id="PTHR43201:SF5">
    <property type="entry name" value="MEDIUM-CHAIN ACYL-COA LIGASE ACSF2, MITOCHONDRIAL"/>
    <property type="match status" value="1"/>
</dbReference>
<feature type="domain" description="AMP-binding enzyme C-terminal" evidence="4">
    <location>
        <begin position="445"/>
        <end position="520"/>
    </location>
</feature>
<evidence type="ECO:0000259" key="4">
    <source>
        <dbReference type="Pfam" id="PF13193"/>
    </source>
</evidence>
<dbReference type="InterPro" id="IPR020845">
    <property type="entry name" value="AMP-binding_CS"/>
</dbReference>
<dbReference type="Pfam" id="PF00501">
    <property type="entry name" value="AMP-binding"/>
    <property type="match status" value="1"/>
</dbReference>
<dbReference type="OrthoDB" id="9803968at2"/>
<dbReference type="RefSeq" id="WP_131279180.1">
    <property type="nucleotide sequence ID" value="NZ_JBHSLR010000009.1"/>
</dbReference>
<dbReference type="InterPro" id="IPR042099">
    <property type="entry name" value="ANL_N_sf"/>
</dbReference>
<reference evidence="5 6" key="1">
    <citation type="submission" date="2019-02" db="EMBL/GenBank/DDBJ databases">
        <title>Arcanobacterium bovis sp. nov., isolated from the milk of a cow with mastitis.</title>
        <authorList>
            <person name="Sammra O."/>
            <person name="Foster G."/>
            <person name="Hassan A."/>
            <person name="Alssahen M."/>
            <person name="Laemmler C."/>
            <person name="Borowiak M."/>
            <person name="Malorny B."/>
            <person name="Abdulmawjood A."/>
        </authorList>
    </citation>
    <scope>NUCLEOTIDE SEQUENCE [LARGE SCALE GENOMIC DNA]</scope>
    <source>
        <strain evidence="5 6">C605018/01/1</strain>
    </source>
</reference>
<keyword evidence="6" id="KW-1185">Reference proteome</keyword>
<comment type="caution">
    <text evidence="5">The sequence shown here is derived from an EMBL/GenBank/DDBJ whole genome shotgun (WGS) entry which is preliminary data.</text>
</comment>
<dbReference type="Gene3D" id="3.40.50.12780">
    <property type="entry name" value="N-terminal domain of ligase-like"/>
    <property type="match status" value="1"/>
</dbReference>
<feature type="domain" description="AMP-dependent synthetase/ligase" evidence="3">
    <location>
        <begin position="12"/>
        <end position="395"/>
    </location>
</feature>